<accession>W9S7N1</accession>
<dbReference type="PROSITE" id="PS50863">
    <property type="entry name" value="B3"/>
    <property type="match status" value="2"/>
</dbReference>
<evidence type="ECO:0000313" key="9">
    <source>
        <dbReference type="Proteomes" id="UP000030645"/>
    </source>
</evidence>
<dbReference type="SMART" id="SM01019">
    <property type="entry name" value="B3"/>
    <property type="match status" value="2"/>
</dbReference>
<dbReference type="PANTHER" id="PTHR31391:SF106">
    <property type="entry name" value="B3 DOMAIN-CONTAINING PROTEIN OS01G0723500"/>
    <property type="match status" value="1"/>
</dbReference>
<dbReference type="InterPro" id="IPR015300">
    <property type="entry name" value="DNA-bd_pseudobarrel_sf"/>
</dbReference>
<keyword evidence="5" id="KW-0539">Nucleus</keyword>
<protein>
    <submittedName>
        <fullName evidence="8">B3 domain-containing transcription factor VRN1</fullName>
    </submittedName>
</protein>
<evidence type="ECO:0000256" key="2">
    <source>
        <dbReference type="ARBA" id="ARBA00023015"/>
    </source>
</evidence>
<dbReference type="STRING" id="981085.W9S7N1"/>
<feature type="region of interest" description="Disordered" evidence="6">
    <location>
        <begin position="459"/>
        <end position="479"/>
    </location>
</feature>
<dbReference type="Pfam" id="PF02362">
    <property type="entry name" value="B3"/>
    <property type="match status" value="2"/>
</dbReference>
<proteinExistence type="predicted"/>
<dbReference type="GO" id="GO:0003677">
    <property type="term" value="F:DNA binding"/>
    <property type="evidence" value="ECO:0007669"/>
    <property type="project" value="UniProtKB-KW"/>
</dbReference>
<sequence length="594" mass="68113">MASGHREDDVHTKFSPTTPHFFKIVLEDTHQNNKLQIRRRIVSKCGDILSDHVFLKLPHCGSLRWEVGLTKCDDGKVWLDKGWPEFRDYCSLVRGNLLVFRFEGNSQFSVLIFDSSTTEIEYNYQRQQHNNRDSFVKEESSGDQDHDVEFVETLERRFSLAPNVTREKSDPLQISSRSHKRRRITSPLAMIDFQDRKEGDGEKFNISPPKWRQRLTEEQKAQALRRASSFKSKHPFFMVVMQPSSLEAKYFVNLPCLFATKYLSKSAETGSREFAQDNDLKVGDVCAFVLTKSIRIVFEVSIFRKNEIGNSSLLPVHEAATISSKLESRKTLNKKARADLENVRGFRSENPFFTVAMRASYAARKGTFHIPCNFAKTYINKKKTNAILEVSDGRSWPVLYRLVRKQPNLSNRRELPSYNELGCTRNNEISFPLNSITKQEQEEIVVELKPEGKFRKVRSNENKTRGQAIQRPSSSGRAGRASEAAGCKFCFKSPQFRVDFASGQLGKNALYLPGSFAWSYFMKNSQTTTLQVAERSWPVNLLAYPSASTYMFSGGWSAFAKENSPSPGDICIFELIKWNYQVVFKVSIYRKLAK</sequence>
<dbReference type="SUPFAM" id="SSF101936">
    <property type="entry name" value="DNA-binding pseudobarrel domain"/>
    <property type="match status" value="4"/>
</dbReference>
<dbReference type="EMBL" id="KE345870">
    <property type="protein sequence ID" value="EXC19482.1"/>
    <property type="molecule type" value="Genomic_DNA"/>
</dbReference>
<evidence type="ECO:0000256" key="6">
    <source>
        <dbReference type="SAM" id="MobiDB-lite"/>
    </source>
</evidence>
<dbReference type="AlphaFoldDB" id="W9S7N1"/>
<dbReference type="eggNOG" id="ENOG502S27N">
    <property type="taxonomic scope" value="Eukaryota"/>
</dbReference>
<evidence type="ECO:0000259" key="7">
    <source>
        <dbReference type="PROSITE" id="PS50863"/>
    </source>
</evidence>
<dbReference type="InterPro" id="IPR044837">
    <property type="entry name" value="REM16-like"/>
</dbReference>
<evidence type="ECO:0000256" key="3">
    <source>
        <dbReference type="ARBA" id="ARBA00023125"/>
    </source>
</evidence>
<evidence type="ECO:0000256" key="1">
    <source>
        <dbReference type="ARBA" id="ARBA00004123"/>
    </source>
</evidence>
<name>W9S7N1_9ROSA</name>
<keyword evidence="9" id="KW-1185">Reference proteome</keyword>
<keyword evidence="3" id="KW-0238">DNA-binding</keyword>
<evidence type="ECO:0000256" key="5">
    <source>
        <dbReference type="ARBA" id="ARBA00023242"/>
    </source>
</evidence>
<dbReference type="GO" id="GO:0005634">
    <property type="term" value="C:nucleus"/>
    <property type="evidence" value="ECO:0007669"/>
    <property type="project" value="UniProtKB-SubCell"/>
</dbReference>
<dbReference type="CDD" id="cd10017">
    <property type="entry name" value="B3_DNA"/>
    <property type="match status" value="4"/>
</dbReference>
<feature type="domain" description="TF-B3" evidence="7">
    <location>
        <begin position="495"/>
        <end position="592"/>
    </location>
</feature>
<dbReference type="Gene3D" id="2.40.330.10">
    <property type="entry name" value="DNA-binding pseudobarrel domain"/>
    <property type="match status" value="5"/>
</dbReference>
<feature type="domain" description="TF-B3" evidence="7">
    <location>
        <begin position="20"/>
        <end position="116"/>
    </location>
</feature>
<dbReference type="InterPro" id="IPR003340">
    <property type="entry name" value="B3_DNA-bd"/>
</dbReference>
<dbReference type="Proteomes" id="UP000030645">
    <property type="component" value="Unassembled WGS sequence"/>
</dbReference>
<organism evidence="8 9">
    <name type="scientific">Morus notabilis</name>
    <dbReference type="NCBI Taxonomy" id="981085"/>
    <lineage>
        <taxon>Eukaryota</taxon>
        <taxon>Viridiplantae</taxon>
        <taxon>Streptophyta</taxon>
        <taxon>Embryophyta</taxon>
        <taxon>Tracheophyta</taxon>
        <taxon>Spermatophyta</taxon>
        <taxon>Magnoliopsida</taxon>
        <taxon>eudicotyledons</taxon>
        <taxon>Gunneridae</taxon>
        <taxon>Pentapetalae</taxon>
        <taxon>rosids</taxon>
        <taxon>fabids</taxon>
        <taxon>Rosales</taxon>
        <taxon>Moraceae</taxon>
        <taxon>Moreae</taxon>
        <taxon>Morus</taxon>
    </lineage>
</organism>
<evidence type="ECO:0000313" key="8">
    <source>
        <dbReference type="EMBL" id="EXC19482.1"/>
    </source>
</evidence>
<evidence type="ECO:0000256" key="4">
    <source>
        <dbReference type="ARBA" id="ARBA00023163"/>
    </source>
</evidence>
<dbReference type="PANTHER" id="PTHR31391">
    <property type="entry name" value="B3 DOMAIN-CONTAINING PROTEIN OS11G0197600-RELATED"/>
    <property type="match status" value="1"/>
</dbReference>
<reference evidence="9" key="1">
    <citation type="submission" date="2013-01" db="EMBL/GenBank/DDBJ databases">
        <title>Draft Genome Sequence of a Mulberry Tree, Morus notabilis C.K. Schneid.</title>
        <authorList>
            <person name="He N."/>
            <person name="Zhao S."/>
        </authorList>
    </citation>
    <scope>NUCLEOTIDE SEQUENCE</scope>
</reference>
<gene>
    <name evidence="8" type="ORF">L484_014112</name>
</gene>
<keyword evidence="2" id="KW-0805">Transcription regulation</keyword>
<keyword evidence="4" id="KW-0804">Transcription</keyword>
<comment type="subcellular location">
    <subcellularLocation>
        <location evidence="1">Nucleus</location>
    </subcellularLocation>
</comment>